<evidence type="ECO:0000313" key="4">
    <source>
        <dbReference type="Proteomes" id="UP001465426"/>
    </source>
</evidence>
<keyword evidence="4" id="KW-1185">Reference proteome</keyword>
<dbReference type="PIRSF" id="PIRSF012569">
    <property type="entry name" value="UCP012569"/>
    <property type="match status" value="1"/>
</dbReference>
<dbReference type="Proteomes" id="UP001465426">
    <property type="component" value="Unassembled WGS sequence"/>
</dbReference>
<dbReference type="InterPro" id="IPR052027">
    <property type="entry name" value="PspC"/>
</dbReference>
<dbReference type="InterPro" id="IPR053959">
    <property type="entry name" value="YvlB/LiaX_N"/>
</dbReference>
<dbReference type="Pfam" id="PF22746">
    <property type="entry name" value="SHOCT-like_DUF2089-C"/>
    <property type="match status" value="1"/>
</dbReference>
<organism evidence="3 4">
    <name type="scientific">Niallia hominis</name>
    <dbReference type="NCBI Taxonomy" id="3133173"/>
    <lineage>
        <taxon>Bacteria</taxon>
        <taxon>Bacillati</taxon>
        <taxon>Bacillota</taxon>
        <taxon>Bacilli</taxon>
        <taxon>Bacillales</taxon>
        <taxon>Bacillaceae</taxon>
        <taxon>Niallia</taxon>
    </lineage>
</organism>
<dbReference type="PANTHER" id="PTHR33885:SF4">
    <property type="entry name" value="LMO2487 PROTEIN"/>
    <property type="match status" value="1"/>
</dbReference>
<accession>A0ABV1EYE8</accession>
<dbReference type="EMBL" id="JBBMFN010000022">
    <property type="protein sequence ID" value="MEQ2466138.1"/>
    <property type="molecule type" value="Genomic_DNA"/>
</dbReference>
<evidence type="ECO:0000259" key="1">
    <source>
        <dbReference type="Pfam" id="PF13349"/>
    </source>
</evidence>
<evidence type="ECO:0000259" key="2">
    <source>
        <dbReference type="Pfam" id="PF22746"/>
    </source>
</evidence>
<dbReference type="InterPro" id="IPR016599">
    <property type="entry name" value="UCP012569"/>
</dbReference>
<dbReference type="RefSeq" id="WP_031540653.1">
    <property type="nucleotide sequence ID" value="NZ_JBBMFN010000022.1"/>
</dbReference>
<proteinExistence type="predicted"/>
<dbReference type="InterPro" id="IPR025164">
    <property type="entry name" value="Toastrack_DUF4097"/>
</dbReference>
<sequence length="375" mass="42246">MADEKKRILELVESGKLTVDEALKLMEKVDEVSEKKSLNEEEKKILEDFHEEAKFHEKKKETNSNYGFNFQAAKDKLFDFVDTTIKKVKEVDLDLNFGHFEEVSHIFQYNNISPKKLDIDIPNGEVELIPWDQEEVSIECKAKVYRVNSLEEAKKVFLKEIQVIVDDEQLVVKTNHKWMKVKTQVYVPKKSYESTIIRLFNGPITTFDIKAEKLYAKTANGKITLNAGENTKVEADAANGSIKVDKGNIQKLDAETINGSIAVDGYFNKVDLQSFNGSISCTNHAENCEVLEFQGTTGSIEVSLPEALAVSGVLKTNFGGFNVELEGIQIIEEKSEVLQKTLQFKSIQSSDHHTKMEANTKTGSIKVKKIEKAGN</sequence>
<name>A0ABV1EYE8_9BACI</name>
<dbReference type="Gene3D" id="2.160.20.120">
    <property type="match status" value="1"/>
</dbReference>
<gene>
    <name evidence="3" type="ORF">WMO63_10735</name>
</gene>
<feature type="domain" description="DUF4097" evidence="1">
    <location>
        <begin position="115"/>
        <end position="367"/>
    </location>
</feature>
<feature type="domain" description="YvlB/LiaX N-terminal" evidence="2">
    <location>
        <begin position="3"/>
        <end position="31"/>
    </location>
</feature>
<reference evidence="3 4" key="1">
    <citation type="submission" date="2024-03" db="EMBL/GenBank/DDBJ databases">
        <title>Human intestinal bacterial collection.</title>
        <authorList>
            <person name="Pauvert C."/>
            <person name="Hitch T.C.A."/>
            <person name="Clavel T."/>
        </authorList>
    </citation>
    <scope>NUCLEOTIDE SEQUENCE [LARGE SCALE GENOMIC DNA]</scope>
    <source>
        <strain evidence="3 4">CLA-SR-H024</strain>
    </source>
</reference>
<dbReference type="PANTHER" id="PTHR33885">
    <property type="entry name" value="PHAGE SHOCK PROTEIN C"/>
    <property type="match status" value="1"/>
</dbReference>
<evidence type="ECO:0000313" key="3">
    <source>
        <dbReference type="EMBL" id="MEQ2466138.1"/>
    </source>
</evidence>
<protein>
    <submittedName>
        <fullName evidence="3">DUF4097 domain-containing protein</fullName>
    </submittedName>
</protein>
<comment type="caution">
    <text evidence="3">The sequence shown here is derived from an EMBL/GenBank/DDBJ whole genome shotgun (WGS) entry which is preliminary data.</text>
</comment>
<dbReference type="Pfam" id="PF13349">
    <property type="entry name" value="DUF4097"/>
    <property type="match status" value="1"/>
</dbReference>